<dbReference type="GO" id="GO:0008270">
    <property type="term" value="F:zinc ion binding"/>
    <property type="evidence" value="ECO:0007669"/>
    <property type="project" value="UniProtKB-KW"/>
</dbReference>
<dbReference type="EMBL" id="CAJPWZ010001007">
    <property type="protein sequence ID" value="CAG2205022.1"/>
    <property type="molecule type" value="Genomic_DNA"/>
</dbReference>
<keyword evidence="1" id="KW-0862">Zinc</keyword>
<dbReference type="PANTHER" id="PTHR47526">
    <property type="entry name" value="ATP-DEPENDENT DNA HELICASE"/>
    <property type="match status" value="1"/>
</dbReference>
<evidence type="ECO:0000259" key="2">
    <source>
        <dbReference type="PROSITE" id="PS50966"/>
    </source>
</evidence>
<dbReference type="InterPro" id="IPR011604">
    <property type="entry name" value="PDDEXK-like_dom_sf"/>
</dbReference>
<keyword evidence="1" id="KW-0479">Metal-binding</keyword>
<comment type="caution">
    <text evidence="3">The sequence shown here is derived from an EMBL/GenBank/DDBJ whole genome shotgun (WGS) entry which is preliminary data.</text>
</comment>
<sequence length="209" mass="23531">MMYGDSFNYLMSSKAVDGTEMKNFKSLQNNFQSGNVDKVLHNILSDGEMYLKADVRAAQTVSTVNEAYVICSMDGTVEQGWCSCMAGQGLFCSHIAKEYLLTNVYHVVENGTYVSSEKNWLSTSPDGILNDDTLLEIKSPVPSVKWITLNELFTGQTYDVHKNSNGNLVLKVKENRGIFMQIQLTMFCTGLRIDEFQFIELPYDGHFVL</sequence>
<gene>
    <name evidence="3" type="ORF">MEDL_19437</name>
</gene>
<name>A0A8S3RE30_MYTED</name>
<protein>
    <recommendedName>
        <fullName evidence="2">SWIM-type domain-containing protein</fullName>
    </recommendedName>
</protein>
<evidence type="ECO:0000256" key="1">
    <source>
        <dbReference type="PROSITE-ProRule" id="PRU00325"/>
    </source>
</evidence>
<dbReference type="Gene3D" id="3.90.320.10">
    <property type="match status" value="1"/>
</dbReference>
<dbReference type="InterPro" id="IPR007527">
    <property type="entry name" value="Znf_SWIM"/>
</dbReference>
<keyword evidence="1" id="KW-0863">Zinc-finger</keyword>
<evidence type="ECO:0000313" key="3">
    <source>
        <dbReference type="EMBL" id="CAG2205022.1"/>
    </source>
</evidence>
<dbReference type="GO" id="GO:0006281">
    <property type="term" value="P:DNA repair"/>
    <property type="evidence" value="ECO:0007669"/>
    <property type="project" value="UniProtKB-ARBA"/>
</dbReference>
<organism evidence="3 4">
    <name type="scientific">Mytilus edulis</name>
    <name type="common">Blue mussel</name>
    <dbReference type="NCBI Taxonomy" id="6550"/>
    <lineage>
        <taxon>Eukaryota</taxon>
        <taxon>Metazoa</taxon>
        <taxon>Spiralia</taxon>
        <taxon>Lophotrochozoa</taxon>
        <taxon>Mollusca</taxon>
        <taxon>Bivalvia</taxon>
        <taxon>Autobranchia</taxon>
        <taxon>Pteriomorphia</taxon>
        <taxon>Mytilida</taxon>
        <taxon>Mytiloidea</taxon>
        <taxon>Mytilidae</taxon>
        <taxon>Mytilinae</taxon>
        <taxon>Mytilus</taxon>
    </lineage>
</organism>
<reference evidence="3" key="1">
    <citation type="submission" date="2021-03" db="EMBL/GenBank/DDBJ databases">
        <authorList>
            <person name="Bekaert M."/>
        </authorList>
    </citation>
    <scope>NUCLEOTIDE SEQUENCE</scope>
</reference>
<dbReference type="OrthoDB" id="8830353at2759"/>
<proteinExistence type="predicted"/>
<dbReference type="SUPFAM" id="SSF52980">
    <property type="entry name" value="Restriction endonuclease-like"/>
    <property type="match status" value="1"/>
</dbReference>
<dbReference type="Proteomes" id="UP000683360">
    <property type="component" value="Unassembled WGS sequence"/>
</dbReference>
<dbReference type="InterPro" id="IPR011335">
    <property type="entry name" value="Restrct_endonuc-II-like"/>
</dbReference>
<dbReference type="PANTHER" id="PTHR47526:SF3">
    <property type="entry name" value="PHD-TYPE DOMAIN-CONTAINING PROTEIN"/>
    <property type="match status" value="1"/>
</dbReference>
<keyword evidence="4" id="KW-1185">Reference proteome</keyword>
<feature type="domain" description="SWIM-type" evidence="2">
    <location>
        <begin position="67"/>
        <end position="103"/>
    </location>
</feature>
<dbReference type="AlphaFoldDB" id="A0A8S3RE30"/>
<evidence type="ECO:0000313" key="4">
    <source>
        <dbReference type="Proteomes" id="UP000683360"/>
    </source>
</evidence>
<accession>A0A8S3RE30</accession>
<dbReference type="PROSITE" id="PS50966">
    <property type="entry name" value="ZF_SWIM"/>
    <property type="match status" value="1"/>
</dbReference>